<sequence>MPSHDTSTQPSNHPEAGEIRVIADLPQVTIRSRWVSEMRNNVYLLTSKCSGTQVLIDAADSPEAIDELLESARADTPCEPHVAVIITTHQHWDHIRALAAVAETTGAPTAAGAADAEAIAEATGVAPTVVLHHGDTAQFDGISLDVIGLRGHTPGSVALAYRADDDESPVIFSGDSLFPGGVGNTDQDPQRFAQLFADVTARVFDRYPDDTVVLPGHGDHTTLGAERPHLDEWKQRGW</sequence>
<dbReference type="Proteomes" id="UP001224674">
    <property type="component" value="Chromosome"/>
</dbReference>
<dbReference type="GeneID" id="83694881"/>
<dbReference type="AlphaFoldDB" id="A0AAJ6AK29"/>
<protein>
    <submittedName>
        <fullName evidence="2">MBL fold metallo-hydrolase</fullName>
    </submittedName>
</protein>
<dbReference type="SUPFAM" id="SSF56281">
    <property type="entry name" value="Metallo-hydrolase/oxidoreductase"/>
    <property type="match status" value="1"/>
</dbReference>
<dbReference type="Gene3D" id="3.60.15.10">
    <property type="entry name" value="Ribonuclease Z/Hydroxyacylglutathione hydrolase-like"/>
    <property type="match status" value="1"/>
</dbReference>
<reference evidence="2 3" key="1">
    <citation type="submission" date="2023-03" db="EMBL/GenBank/DDBJ databases">
        <title>Complete genome sequences of several Auritidibacter ignavus strains isolated from ear infections.</title>
        <authorList>
            <person name="Baehr T."/>
            <person name="Baumhoegger A.M."/>
        </authorList>
    </citation>
    <scope>NUCLEOTIDE SEQUENCE [LARGE SCALE GENOMIC DNA]</scope>
    <source>
        <strain evidence="2 3">BABAE-6</strain>
    </source>
</reference>
<name>A0AAJ6AK29_9MICC</name>
<gene>
    <name evidence="2" type="ORF">QDX21_02295</name>
</gene>
<keyword evidence="3" id="KW-1185">Reference proteome</keyword>
<dbReference type="SMART" id="SM00849">
    <property type="entry name" value="Lactamase_B"/>
    <property type="match status" value="1"/>
</dbReference>
<feature type="domain" description="Metallo-beta-lactamase" evidence="1">
    <location>
        <begin position="39"/>
        <end position="217"/>
    </location>
</feature>
<dbReference type="InterPro" id="IPR001279">
    <property type="entry name" value="Metallo-B-lactamas"/>
</dbReference>
<dbReference type="CDD" id="cd06262">
    <property type="entry name" value="metallo-hydrolase-like_MBL-fold"/>
    <property type="match status" value="1"/>
</dbReference>
<dbReference type="EMBL" id="CP122566">
    <property type="protein sequence ID" value="WGH93649.1"/>
    <property type="molecule type" value="Genomic_DNA"/>
</dbReference>
<dbReference type="PANTHER" id="PTHR46233:SF1">
    <property type="entry name" value="CONSERVED PROTEIN"/>
    <property type="match status" value="1"/>
</dbReference>
<proteinExistence type="predicted"/>
<dbReference type="InterPro" id="IPR036866">
    <property type="entry name" value="RibonucZ/Hydroxyglut_hydro"/>
</dbReference>
<evidence type="ECO:0000313" key="2">
    <source>
        <dbReference type="EMBL" id="WGH93649.1"/>
    </source>
</evidence>
<evidence type="ECO:0000259" key="1">
    <source>
        <dbReference type="SMART" id="SM00849"/>
    </source>
</evidence>
<dbReference type="Pfam" id="PF00753">
    <property type="entry name" value="Lactamase_B"/>
    <property type="match status" value="1"/>
</dbReference>
<organism evidence="2 3">
    <name type="scientific">Auritidibacter ignavus</name>
    <dbReference type="NCBI Taxonomy" id="678932"/>
    <lineage>
        <taxon>Bacteria</taxon>
        <taxon>Bacillati</taxon>
        <taxon>Actinomycetota</taxon>
        <taxon>Actinomycetes</taxon>
        <taxon>Micrococcales</taxon>
        <taxon>Micrococcaceae</taxon>
        <taxon>Auritidibacter</taxon>
    </lineage>
</organism>
<dbReference type="PANTHER" id="PTHR46233">
    <property type="entry name" value="HYDROXYACYLGLUTATHIONE HYDROLASE GLOC"/>
    <property type="match status" value="1"/>
</dbReference>
<dbReference type="RefSeq" id="WP_110098282.1">
    <property type="nucleotide sequence ID" value="NZ_CP122561.1"/>
</dbReference>
<evidence type="ECO:0000313" key="3">
    <source>
        <dbReference type="Proteomes" id="UP001224674"/>
    </source>
</evidence>
<accession>A0AAJ6AK29</accession>
<dbReference type="InterPro" id="IPR051453">
    <property type="entry name" value="MBL_Glyoxalase_II"/>
</dbReference>